<reference evidence="2 3" key="1">
    <citation type="submission" date="2012-08" db="EMBL/GenBank/DDBJ databases">
        <title>Oryza genome evolution.</title>
        <authorList>
            <person name="Wing R.A."/>
        </authorList>
    </citation>
    <scope>NUCLEOTIDE SEQUENCE</scope>
</reference>
<evidence type="ECO:0000313" key="3">
    <source>
        <dbReference type="Proteomes" id="UP000032180"/>
    </source>
</evidence>
<accession>A0A0D9WT64</accession>
<dbReference type="Gramene" id="LPERR06G20360.1">
    <property type="protein sequence ID" value="LPERR06G20360.1"/>
    <property type="gene ID" value="LPERR06G20360"/>
</dbReference>
<keyword evidence="1" id="KW-1133">Transmembrane helix</keyword>
<protein>
    <submittedName>
        <fullName evidence="2">Uncharacterized protein</fullName>
    </submittedName>
</protein>
<sequence length="115" mass="12071">MENPAIAPRVAAAALRRHYIAPPNRGPAAEDDARSLIVNSGVFLMSAAVAIVVVHATGNPSTIDDDPAYALVAFLLFLLGIWLVLIALVAEKFPRAARVAAAIARALQDYLIGGN</sequence>
<dbReference type="EnsemblPlants" id="LPERR06G20360.1">
    <property type="protein sequence ID" value="LPERR06G20360.1"/>
    <property type="gene ID" value="LPERR06G20360"/>
</dbReference>
<dbReference type="STRING" id="77586.A0A0D9WT64"/>
<reference evidence="3" key="2">
    <citation type="submission" date="2013-12" db="EMBL/GenBank/DDBJ databases">
        <authorList>
            <person name="Yu Y."/>
            <person name="Lee S."/>
            <person name="de Baynast K."/>
            <person name="Wissotski M."/>
            <person name="Liu L."/>
            <person name="Talag J."/>
            <person name="Goicoechea J."/>
            <person name="Angelova A."/>
            <person name="Jetty R."/>
            <person name="Kudrna D."/>
            <person name="Golser W."/>
            <person name="Rivera L."/>
            <person name="Zhang J."/>
            <person name="Wing R."/>
        </authorList>
    </citation>
    <scope>NUCLEOTIDE SEQUENCE</scope>
</reference>
<dbReference type="HOGENOM" id="CLU_171377_0_0_1"/>
<dbReference type="eggNOG" id="ENOG502R5E7">
    <property type="taxonomic scope" value="Eukaryota"/>
</dbReference>
<feature type="transmembrane region" description="Helical" evidence="1">
    <location>
        <begin position="68"/>
        <end position="90"/>
    </location>
</feature>
<name>A0A0D9WT64_9ORYZ</name>
<feature type="transmembrane region" description="Helical" evidence="1">
    <location>
        <begin position="36"/>
        <end position="56"/>
    </location>
</feature>
<proteinExistence type="predicted"/>
<dbReference type="Proteomes" id="UP000032180">
    <property type="component" value="Chromosome 6"/>
</dbReference>
<reference evidence="2" key="3">
    <citation type="submission" date="2015-04" db="UniProtKB">
        <authorList>
            <consortium name="EnsemblPlants"/>
        </authorList>
    </citation>
    <scope>IDENTIFICATION</scope>
</reference>
<dbReference type="AlphaFoldDB" id="A0A0D9WT64"/>
<keyword evidence="1" id="KW-0472">Membrane</keyword>
<keyword evidence="1" id="KW-0812">Transmembrane</keyword>
<organism evidence="2 3">
    <name type="scientific">Leersia perrieri</name>
    <dbReference type="NCBI Taxonomy" id="77586"/>
    <lineage>
        <taxon>Eukaryota</taxon>
        <taxon>Viridiplantae</taxon>
        <taxon>Streptophyta</taxon>
        <taxon>Embryophyta</taxon>
        <taxon>Tracheophyta</taxon>
        <taxon>Spermatophyta</taxon>
        <taxon>Magnoliopsida</taxon>
        <taxon>Liliopsida</taxon>
        <taxon>Poales</taxon>
        <taxon>Poaceae</taxon>
        <taxon>BOP clade</taxon>
        <taxon>Oryzoideae</taxon>
        <taxon>Oryzeae</taxon>
        <taxon>Oryzinae</taxon>
        <taxon>Leersia</taxon>
    </lineage>
</organism>
<evidence type="ECO:0000313" key="2">
    <source>
        <dbReference type="EnsemblPlants" id="LPERR06G20360.1"/>
    </source>
</evidence>
<keyword evidence="3" id="KW-1185">Reference proteome</keyword>
<evidence type="ECO:0000256" key="1">
    <source>
        <dbReference type="SAM" id="Phobius"/>
    </source>
</evidence>